<keyword evidence="2" id="KW-0732">Signal</keyword>
<dbReference type="PANTHER" id="PTHR30332">
    <property type="entry name" value="PROBABLE GENERAL SECRETION PATHWAY PROTEIN D"/>
    <property type="match status" value="1"/>
</dbReference>
<evidence type="ECO:0000256" key="2">
    <source>
        <dbReference type="ARBA" id="ARBA00022729"/>
    </source>
</evidence>
<evidence type="ECO:0000256" key="4">
    <source>
        <dbReference type="RuleBase" id="RU004003"/>
    </source>
</evidence>
<dbReference type="GO" id="GO:0015627">
    <property type="term" value="C:type II protein secretion system complex"/>
    <property type="evidence" value="ECO:0007669"/>
    <property type="project" value="TreeGrafter"/>
</dbReference>
<name>D1AKV7_SEBTE</name>
<feature type="region of interest" description="Disordered" evidence="5">
    <location>
        <begin position="56"/>
        <end position="80"/>
    </location>
</feature>
<dbReference type="InterPro" id="IPR004846">
    <property type="entry name" value="T2SS/T3SS_dom"/>
</dbReference>
<dbReference type="PRINTS" id="PR00811">
    <property type="entry name" value="BCTERIALGSPD"/>
</dbReference>
<comment type="similarity">
    <text evidence="4">Belongs to the bacterial secretin family.</text>
</comment>
<evidence type="ECO:0000313" key="7">
    <source>
        <dbReference type="EMBL" id="ACZ07123.1"/>
    </source>
</evidence>
<evidence type="ECO:0000256" key="3">
    <source>
        <dbReference type="ARBA" id="ARBA00023136"/>
    </source>
</evidence>
<dbReference type="AlphaFoldDB" id="D1AKV7"/>
<feature type="compositionally biased region" description="Polar residues" evidence="5">
    <location>
        <begin position="56"/>
        <end position="72"/>
    </location>
</feature>
<dbReference type="EMBL" id="CP001739">
    <property type="protein sequence ID" value="ACZ07123.1"/>
    <property type="molecule type" value="Genomic_DNA"/>
</dbReference>
<sequence length="368" mass="41298">MNKKYIFLILLIFLPAYSTEISNYVNKEDHEASKRIFIVKPKEEIKKASEKVQNTAEIKSEISSPASLQNNSEKNKTPPVTRESIRLVNIDTSELIPKLKDINTSKITGLGKELILKGTMEEINELKYIIEKFDRPKKQIQIKATIIDTSDNLFERLGVDFSAGKNNDNKASDFLSSFIDGNLSLSGLLKTGGNFLGINIDALKENGDIKIEAMPVLLILEGSEGELRVTEEVIVGEKKSTIKDTEYIEPVFAEAGVVFKIKPEIRGFGDSQEIILYIDSEISNFKLSSNFNADQGAKQKNKINSIVSFKNGTSVFIGGLKQNVQKDSEKRVPVLSKIPILGSLFRYKRKNKEIRDIYIEIEGEIQTE</sequence>
<dbReference type="Pfam" id="PF00263">
    <property type="entry name" value="Secretin"/>
    <property type="match status" value="1"/>
</dbReference>
<reference evidence="8" key="1">
    <citation type="submission" date="2009-09" db="EMBL/GenBank/DDBJ databases">
        <title>The complete chromosome of Sebaldella termitidis ATCC 33386.</title>
        <authorList>
            <consortium name="US DOE Joint Genome Institute (JGI-PGF)"/>
            <person name="Lucas S."/>
            <person name="Copeland A."/>
            <person name="Lapidus A."/>
            <person name="Glavina del Rio T."/>
            <person name="Dalin E."/>
            <person name="Tice H."/>
            <person name="Bruce D."/>
            <person name="Goodwin L."/>
            <person name="Pitluck S."/>
            <person name="Kyrpides N."/>
            <person name="Mavromatis K."/>
            <person name="Ivanova N."/>
            <person name="Mikhailova N."/>
            <person name="Sims D."/>
            <person name="Meincke L."/>
            <person name="Brettin T."/>
            <person name="Detter J.C."/>
            <person name="Han C."/>
            <person name="Larimer F."/>
            <person name="Land M."/>
            <person name="Hauser L."/>
            <person name="Markowitz V."/>
            <person name="Cheng J.F."/>
            <person name="Hugenholtz P."/>
            <person name="Woyke T."/>
            <person name="Wu D."/>
            <person name="Eisen J.A."/>
        </authorList>
    </citation>
    <scope>NUCLEOTIDE SEQUENCE [LARGE SCALE GENOMIC DNA]</scope>
    <source>
        <strain evidence="8">ATCC 33386 / NCTC 11300</strain>
    </source>
</reference>
<proteinExistence type="inferred from homology"/>
<dbReference type="GO" id="GO:0009306">
    <property type="term" value="P:protein secretion"/>
    <property type="evidence" value="ECO:0007669"/>
    <property type="project" value="InterPro"/>
</dbReference>
<evidence type="ECO:0000256" key="5">
    <source>
        <dbReference type="SAM" id="MobiDB-lite"/>
    </source>
</evidence>
<dbReference type="GO" id="GO:0016020">
    <property type="term" value="C:membrane"/>
    <property type="evidence" value="ECO:0007669"/>
    <property type="project" value="UniProtKB-SubCell"/>
</dbReference>
<keyword evidence="3" id="KW-0472">Membrane</keyword>
<dbReference type="InterPro" id="IPR050810">
    <property type="entry name" value="Bact_Secretion_Sys_Channel"/>
</dbReference>
<dbReference type="STRING" id="526218.Sterm_0238"/>
<dbReference type="eggNOG" id="COG1450">
    <property type="taxonomic scope" value="Bacteria"/>
</dbReference>
<evidence type="ECO:0000313" key="8">
    <source>
        <dbReference type="Proteomes" id="UP000000845"/>
    </source>
</evidence>
<dbReference type="KEGG" id="str:Sterm_0238"/>
<organism evidence="7 8">
    <name type="scientific">Sebaldella termitidis (strain ATCC 33386 / NCTC 11300)</name>
    <dbReference type="NCBI Taxonomy" id="526218"/>
    <lineage>
        <taxon>Bacteria</taxon>
        <taxon>Fusobacteriati</taxon>
        <taxon>Fusobacteriota</taxon>
        <taxon>Fusobacteriia</taxon>
        <taxon>Fusobacteriales</taxon>
        <taxon>Leptotrichiaceae</taxon>
        <taxon>Sebaldella</taxon>
    </lineage>
</organism>
<reference evidence="7 8" key="2">
    <citation type="journal article" date="2010" name="Stand. Genomic Sci.">
        <title>Complete genome sequence of Sebaldella termitidis type strain (NCTC 11300).</title>
        <authorList>
            <person name="Harmon-Smith M."/>
            <person name="Celia L."/>
            <person name="Chertkov O."/>
            <person name="Lapidus A."/>
            <person name="Copeland A."/>
            <person name="Glavina Del Rio T."/>
            <person name="Nolan M."/>
            <person name="Lucas S."/>
            <person name="Tice H."/>
            <person name="Cheng J.F."/>
            <person name="Han C."/>
            <person name="Detter J.C."/>
            <person name="Bruce D."/>
            <person name="Goodwin L."/>
            <person name="Pitluck S."/>
            <person name="Pati A."/>
            <person name="Liolios K."/>
            <person name="Ivanova N."/>
            <person name="Mavromatis K."/>
            <person name="Mikhailova N."/>
            <person name="Chen A."/>
            <person name="Palaniappan K."/>
            <person name="Land M."/>
            <person name="Hauser L."/>
            <person name="Chang Y.J."/>
            <person name="Jeffries C.D."/>
            <person name="Brettin T."/>
            <person name="Goker M."/>
            <person name="Beck B."/>
            <person name="Bristow J."/>
            <person name="Eisen J.A."/>
            <person name="Markowitz V."/>
            <person name="Hugenholtz P."/>
            <person name="Kyrpides N.C."/>
            <person name="Klenk H.P."/>
            <person name="Chen F."/>
        </authorList>
    </citation>
    <scope>NUCLEOTIDE SEQUENCE [LARGE SCALE GENOMIC DNA]</scope>
    <source>
        <strain evidence="8">ATCC 33386 / NCTC 11300</strain>
    </source>
</reference>
<gene>
    <name evidence="7" type="ordered locus">Sterm_0238</name>
</gene>
<evidence type="ECO:0000259" key="6">
    <source>
        <dbReference type="Pfam" id="PF00263"/>
    </source>
</evidence>
<dbReference type="HOGENOM" id="CLU_709410_0_0_0"/>
<keyword evidence="8" id="KW-1185">Reference proteome</keyword>
<evidence type="ECO:0000256" key="1">
    <source>
        <dbReference type="ARBA" id="ARBA00004370"/>
    </source>
</evidence>
<protein>
    <submittedName>
        <fullName evidence="7">Type II and III secretion system protein</fullName>
    </submittedName>
</protein>
<accession>D1AKV7</accession>
<feature type="domain" description="Type II/III secretion system secretin-like" evidence="6">
    <location>
        <begin position="202"/>
        <end position="365"/>
    </location>
</feature>
<dbReference type="RefSeq" id="WP_012859722.1">
    <property type="nucleotide sequence ID" value="NC_013517.1"/>
</dbReference>
<comment type="subcellular location">
    <subcellularLocation>
        <location evidence="1">Membrane</location>
    </subcellularLocation>
</comment>
<dbReference type="Proteomes" id="UP000000845">
    <property type="component" value="Chromosome"/>
</dbReference>
<dbReference type="PANTHER" id="PTHR30332:SF24">
    <property type="entry name" value="SECRETIN GSPD-RELATED"/>
    <property type="match status" value="1"/>
</dbReference>
<dbReference type="InterPro" id="IPR001775">
    <property type="entry name" value="GspD/PilQ"/>
</dbReference>